<comment type="caution">
    <text evidence="2">The sequence shown here is derived from an EMBL/GenBank/DDBJ whole genome shotgun (WGS) entry which is preliminary data.</text>
</comment>
<evidence type="ECO:0000313" key="2">
    <source>
        <dbReference type="EMBL" id="HJA08540.1"/>
    </source>
</evidence>
<dbReference type="EMBL" id="DXAN01000017">
    <property type="protein sequence ID" value="HJA08540.1"/>
    <property type="molecule type" value="Genomic_DNA"/>
</dbReference>
<reference evidence="2" key="1">
    <citation type="journal article" date="2021" name="PeerJ">
        <title>Extensive microbial diversity within the chicken gut microbiome revealed by metagenomics and culture.</title>
        <authorList>
            <person name="Gilroy R."/>
            <person name="Ravi A."/>
            <person name="Getino M."/>
            <person name="Pursley I."/>
            <person name="Horton D.L."/>
            <person name="Alikhan N.F."/>
            <person name="Baker D."/>
            <person name="Gharbi K."/>
            <person name="Hall N."/>
            <person name="Watson M."/>
            <person name="Adriaenssens E.M."/>
            <person name="Foster-Nyarko E."/>
            <person name="Jarju S."/>
            <person name="Secka A."/>
            <person name="Antonio M."/>
            <person name="Oren A."/>
            <person name="Chaudhuri R.R."/>
            <person name="La Ragione R."/>
            <person name="Hildebrand F."/>
            <person name="Pallen M.J."/>
        </authorList>
    </citation>
    <scope>NUCLEOTIDE SEQUENCE</scope>
    <source>
        <strain evidence="2">CHK186-16707</strain>
    </source>
</reference>
<gene>
    <name evidence="2" type="ORF">H9962_05055</name>
</gene>
<protein>
    <submittedName>
        <fullName evidence="2">Uncharacterized protein</fullName>
    </submittedName>
</protein>
<name>A0A9D2HEX2_9BACT</name>
<keyword evidence="1" id="KW-1133">Transmembrane helix</keyword>
<keyword evidence="1" id="KW-0812">Transmembrane</keyword>
<organism evidence="2 3">
    <name type="scientific">Candidatus Mailhella merdigallinarum</name>
    <dbReference type="NCBI Taxonomy" id="2838658"/>
    <lineage>
        <taxon>Bacteria</taxon>
        <taxon>Pseudomonadati</taxon>
        <taxon>Thermodesulfobacteriota</taxon>
        <taxon>Desulfovibrionia</taxon>
        <taxon>Desulfovibrionales</taxon>
        <taxon>Desulfovibrionaceae</taxon>
        <taxon>Mailhella</taxon>
    </lineage>
</organism>
<evidence type="ECO:0000256" key="1">
    <source>
        <dbReference type="SAM" id="Phobius"/>
    </source>
</evidence>
<accession>A0A9D2HEX2</accession>
<keyword evidence="1" id="KW-0472">Membrane</keyword>
<proteinExistence type="predicted"/>
<dbReference type="Proteomes" id="UP000824225">
    <property type="component" value="Unassembled WGS sequence"/>
</dbReference>
<evidence type="ECO:0000313" key="3">
    <source>
        <dbReference type="Proteomes" id="UP000824225"/>
    </source>
</evidence>
<feature type="transmembrane region" description="Helical" evidence="1">
    <location>
        <begin position="26"/>
        <end position="44"/>
    </location>
</feature>
<reference evidence="2" key="2">
    <citation type="submission" date="2021-04" db="EMBL/GenBank/DDBJ databases">
        <authorList>
            <person name="Gilroy R."/>
        </authorList>
    </citation>
    <scope>NUCLEOTIDE SEQUENCE</scope>
    <source>
        <strain evidence="2">CHK186-16707</strain>
    </source>
</reference>
<sequence length="175" mass="19552">MALWTKRNRAVERAAAEVMRPLPVRWGLMLGLFVIMGVVWWQHFDRRMDDIRAESAFWDETGAWSSADRRALALRARAFRERWGVDVAAHVHNGPLELPHLKGSVLFIGMAPERGEALLVLPGLASNALKAEGARRGRDMRLALEDDLALCLRDAPAKDCLLRTLDALDALFSAA</sequence>
<dbReference type="AlphaFoldDB" id="A0A9D2HEX2"/>